<dbReference type="OrthoDB" id="7997695at2"/>
<dbReference type="PROSITE" id="PS51257">
    <property type="entry name" value="PROKAR_LIPOPROTEIN"/>
    <property type="match status" value="1"/>
</dbReference>
<sequence>MRFAATLTALALALAPFPTMASSCAEQIGTIERRLDSAGAVEVTGLQAGHTLQTGSPRGVQAVRLGAPSDPDMISTADRVAGARTLIIRAGDEDRRGDKRACENTMTEAKGMIGALP</sequence>
<accession>A0A2U8W394</accession>
<evidence type="ECO:0000313" key="3">
    <source>
        <dbReference type="Proteomes" id="UP000245926"/>
    </source>
</evidence>
<keyword evidence="3" id="KW-1185">Reference proteome</keyword>
<protein>
    <submittedName>
        <fullName evidence="2">Uncharacterized protein</fullName>
    </submittedName>
</protein>
<organism evidence="2 3">
    <name type="scientific">Methylobacterium durans</name>
    <dbReference type="NCBI Taxonomy" id="2202825"/>
    <lineage>
        <taxon>Bacteria</taxon>
        <taxon>Pseudomonadati</taxon>
        <taxon>Pseudomonadota</taxon>
        <taxon>Alphaproteobacteria</taxon>
        <taxon>Hyphomicrobiales</taxon>
        <taxon>Methylobacteriaceae</taxon>
        <taxon>Methylobacterium</taxon>
    </lineage>
</organism>
<reference evidence="3" key="1">
    <citation type="submission" date="2018-05" db="EMBL/GenBank/DDBJ databases">
        <title>Complete Genome Sequence of Methylobacterium sp. 17SD2-17.</title>
        <authorList>
            <person name="Srinivasan S."/>
        </authorList>
    </citation>
    <scope>NUCLEOTIDE SEQUENCE [LARGE SCALE GENOMIC DNA]</scope>
    <source>
        <strain evidence="3">17SD2-17</strain>
    </source>
</reference>
<dbReference type="RefSeq" id="WP_109888820.1">
    <property type="nucleotide sequence ID" value="NZ_CP029550.1"/>
</dbReference>
<feature type="chain" id="PRO_5015960233" evidence="1">
    <location>
        <begin position="22"/>
        <end position="117"/>
    </location>
</feature>
<keyword evidence="1" id="KW-0732">Signal</keyword>
<name>A0A2U8W394_9HYPH</name>
<evidence type="ECO:0000256" key="1">
    <source>
        <dbReference type="SAM" id="SignalP"/>
    </source>
</evidence>
<evidence type="ECO:0000313" key="2">
    <source>
        <dbReference type="EMBL" id="AWN40565.1"/>
    </source>
</evidence>
<dbReference type="EMBL" id="CP029550">
    <property type="protein sequence ID" value="AWN40565.1"/>
    <property type="molecule type" value="Genomic_DNA"/>
</dbReference>
<gene>
    <name evidence="2" type="ORF">DK389_08495</name>
</gene>
<dbReference type="AlphaFoldDB" id="A0A2U8W394"/>
<proteinExistence type="predicted"/>
<feature type="signal peptide" evidence="1">
    <location>
        <begin position="1"/>
        <end position="21"/>
    </location>
</feature>
<dbReference type="Proteomes" id="UP000245926">
    <property type="component" value="Chromosome"/>
</dbReference>
<dbReference type="KEGG" id="mets:DK389_08495"/>